<proteinExistence type="predicted"/>
<reference evidence="1" key="1">
    <citation type="submission" date="2023-04" db="EMBL/GenBank/DDBJ databases">
        <title>Phytophthora lilii NBRC 32176.</title>
        <authorList>
            <person name="Ichikawa N."/>
            <person name="Sato H."/>
            <person name="Tonouchi N."/>
        </authorList>
    </citation>
    <scope>NUCLEOTIDE SEQUENCE</scope>
    <source>
        <strain evidence="1">NBRC 32176</strain>
    </source>
</reference>
<name>A0A9W6TBQ1_9STRA</name>
<protein>
    <submittedName>
        <fullName evidence="1">Unnamed protein product</fullName>
    </submittedName>
</protein>
<dbReference type="AlphaFoldDB" id="A0A9W6TBQ1"/>
<sequence length="106" mass="11758">MSSKSLDHYVVSAEALERDKEDKSLDSQELVLRVGRLLHATIIAKDVSPACLAAIERMAVSGEILGLQFVEEIKRSGALTKSTNSNWGILRRRFALVTLLLSEQYV</sequence>
<comment type="caution">
    <text evidence="1">The sequence shown here is derived from an EMBL/GenBank/DDBJ whole genome shotgun (WGS) entry which is preliminary data.</text>
</comment>
<organism evidence="1 2">
    <name type="scientific">Phytophthora lilii</name>
    <dbReference type="NCBI Taxonomy" id="2077276"/>
    <lineage>
        <taxon>Eukaryota</taxon>
        <taxon>Sar</taxon>
        <taxon>Stramenopiles</taxon>
        <taxon>Oomycota</taxon>
        <taxon>Peronosporomycetes</taxon>
        <taxon>Peronosporales</taxon>
        <taxon>Peronosporaceae</taxon>
        <taxon>Phytophthora</taxon>
    </lineage>
</organism>
<evidence type="ECO:0000313" key="1">
    <source>
        <dbReference type="EMBL" id="GMF10320.1"/>
    </source>
</evidence>
<accession>A0A9W6TBQ1</accession>
<gene>
    <name evidence="1" type="ORF">Plil01_000114200</name>
</gene>
<keyword evidence="2" id="KW-1185">Reference proteome</keyword>
<dbReference type="Proteomes" id="UP001165083">
    <property type="component" value="Unassembled WGS sequence"/>
</dbReference>
<evidence type="ECO:0000313" key="2">
    <source>
        <dbReference type="Proteomes" id="UP001165083"/>
    </source>
</evidence>
<dbReference type="EMBL" id="BSXW01000036">
    <property type="protein sequence ID" value="GMF10320.1"/>
    <property type="molecule type" value="Genomic_DNA"/>
</dbReference>